<comment type="caution">
    <text evidence="3">The sequence shown here is derived from an EMBL/GenBank/DDBJ whole genome shotgun (WGS) entry which is preliminary data.</text>
</comment>
<dbReference type="GO" id="GO:0009451">
    <property type="term" value="P:RNA modification"/>
    <property type="evidence" value="ECO:0007669"/>
    <property type="project" value="InterPro"/>
</dbReference>
<evidence type="ECO:0000256" key="2">
    <source>
        <dbReference type="PROSITE-ProRule" id="PRU00708"/>
    </source>
</evidence>
<gene>
    <name evidence="3" type="ORF">GIB67_008525</name>
</gene>
<protein>
    <recommendedName>
        <fullName evidence="5">Pentatricopeptide repeat-containing protein</fullName>
    </recommendedName>
</protein>
<dbReference type="GO" id="GO:0003723">
    <property type="term" value="F:RNA binding"/>
    <property type="evidence" value="ECO:0007669"/>
    <property type="project" value="InterPro"/>
</dbReference>
<feature type="repeat" description="PPR" evidence="2">
    <location>
        <begin position="191"/>
        <end position="221"/>
    </location>
</feature>
<proteinExistence type="predicted"/>
<accession>A0A7J7LFL6</accession>
<evidence type="ECO:0000313" key="4">
    <source>
        <dbReference type="Proteomes" id="UP000541444"/>
    </source>
</evidence>
<dbReference type="InterPro" id="IPR011990">
    <property type="entry name" value="TPR-like_helical_dom_sf"/>
</dbReference>
<dbReference type="PANTHER" id="PTHR47926">
    <property type="entry name" value="PENTATRICOPEPTIDE REPEAT-CONTAINING PROTEIN"/>
    <property type="match status" value="1"/>
</dbReference>
<organism evidence="3 4">
    <name type="scientific">Kingdonia uniflora</name>
    <dbReference type="NCBI Taxonomy" id="39325"/>
    <lineage>
        <taxon>Eukaryota</taxon>
        <taxon>Viridiplantae</taxon>
        <taxon>Streptophyta</taxon>
        <taxon>Embryophyta</taxon>
        <taxon>Tracheophyta</taxon>
        <taxon>Spermatophyta</taxon>
        <taxon>Magnoliopsida</taxon>
        <taxon>Ranunculales</taxon>
        <taxon>Circaeasteraceae</taxon>
        <taxon>Kingdonia</taxon>
    </lineage>
</organism>
<feature type="repeat" description="PPR" evidence="2">
    <location>
        <begin position="222"/>
        <end position="256"/>
    </location>
</feature>
<dbReference type="AlphaFoldDB" id="A0A7J7LFL6"/>
<dbReference type="InterPro" id="IPR046848">
    <property type="entry name" value="E_motif"/>
</dbReference>
<sequence length="577" mass="65331">MPQRDIVSFNSMINVYLKNGDLPNAEKLYRAMPGRSIVSDSAMIDGYAKGGRVYEARRIFDVMPERNVYSWTSLISGYLRIGETGEARCLFDLMPEKNDVSWSTMVLGYARNGLIDKARNLFDLMPTRNVVSWTVMIQSYVEINRIDEARRLFDEMPFRNFYSWNALILGYLYEKRVSEAIELFKLVPERNKVSWTIMVTGLAQNGLVKQAREYFDQMPHKDIAAWNAMVSAYADDGLIGEAVELFNSMHERNTITWNVIIGGLCKNELEQEALNHFIFMLRSYDRPNETTFTIIVIACQSLLELKQVHALLISLGFESENSIVNSLVSMYSKSGDVTDAWVAFKNLKIKDVVSWSVMIKAYSNHGYGNRALQVFSRMLRSGSRPDNITFVGVLSACSHAGLLEKGRKIFSSMTSAYGLEPKQEHYSCLVDLLGRAGHVKEARRVVSQMPQGERDGAVLGALLGACKLHGNIEMANQIGEELIKLEPTSSGGYTLLASVYAARGKWDEFALVKKKMKERNVRKVPGYSQIEVKNKCHLFLVGDRSHQQAKEIYAMLEEILVPEMKDTGLNYSQLVHF</sequence>
<dbReference type="OrthoDB" id="185373at2759"/>
<dbReference type="NCBIfam" id="TIGR00756">
    <property type="entry name" value="PPR"/>
    <property type="match status" value="8"/>
</dbReference>
<dbReference type="PANTHER" id="PTHR47926:SF380">
    <property type="entry name" value="PENTATRICOPEPTIDE REPEAT-CONTAINING PROTEIN"/>
    <property type="match status" value="1"/>
</dbReference>
<dbReference type="Pfam" id="PF20431">
    <property type="entry name" value="E_motif"/>
    <property type="match status" value="1"/>
</dbReference>
<feature type="repeat" description="PPR" evidence="2">
    <location>
        <begin position="67"/>
        <end position="101"/>
    </location>
</feature>
<dbReference type="FunFam" id="1.25.40.10:FF:001810">
    <property type="entry name" value="Pentatricopeptide repeat-containing protein mitochondrial"/>
    <property type="match status" value="1"/>
</dbReference>
<dbReference type="InterPro" id="IPR046849">
    <property type="entry name" value="E2_motif"/>
</dbReference>
<evidence type="ECO:0000256" key="1">
    <source>
        <dbReference type="ARBA" id="ARBA00022737"/>
    </source>
</evidence>
<dbReference type="Pfam" id="PF13041">
    <property type="entry name" value="PPR_2"/>
    <property type="match status" value="2"/>
</dbReference>
<dbReference type="Pfam" id="PF20430">
    <property type="entry name" value="Eplus_motif"/>
    <property type="match status" value="1"/>
</dbReference>
<feature type="repeat" description="PPR" evidence="2">
    <location>
        <begin position="351"/>
        <end position="385"/>
    </location>
</feature>
<dbReference type="GO" id="GO:0048731">
    <property type="term" value="P:system development"/>
    <property type="evidence" value="ECO:0007669"/>
    <property type="project" value="UniProtKB-ARBA"/>
</dbReference>
<feature type="repeat" description="PPR" evidence="2">
    <location>
        <begin position="5"/>
        <end position="39"/>
    </location>
</feature>
<dbReference type="EMBL" id="JACGCM010002328">
    <property type="protein sequence ID" value="KAF6141348.1"/>
    <property type="molecule type" value="Genomic_DNA"/>
</dbReference>
<dbReference type="Gene3D" id="1.25.40.10">
    <property type="entry name" value="Tetratricopeptide repeat domain"/>
    <property type="match status" value="4"/>
</dbReference>
<evidence type="ECO:0008006" key="5">
    <source>
        <dbReference type="Google" id="ProtNLM"/>
    </source>
</evidence>
<dbReference type="FunFam" id="1.25.40.10:FF:000125">
    <property type="entry name" value="Pentatricopeptide repeat-containing protein"/>
    <property type="match status" value="1"/>
</dbReference>
<keyword evidence="1" id="KW-0677">Repeat</keyword>
<dbReference type="Pfam" id="PF01535">
    <property type="entry name" value="PPR"/>
    <property type="match status" value="9"/>
</dbReference>
<evidence type="ECO:0000313" key="3">
    <source>
        <dbReference type="EMBL" id="KAF6141348.1"/>
    </source>
</evidence>
<dbReference type="Proteomes" id="UP000541444">
    <property type="component" value="Unassembled WGS sequence"/>
</dbReference>
<dbReference type="SUPFAM" id="SSF48452">
    <property type="entry name" value="TPR-like"/>
    <property type="match status" value="2"/>
</dbReference>
<name>A0A7J7LFL6_9MAGN</name>
<dbReference type="InterPro" id="IPR046960">
    <property type="entry name" value="PPR_At4g14850-like_plant"/>
</dbReference>
<reference evidence="3 4" key="1">
    <citation type="journal article" date="2020" name="IScience">
        <title>Genome Sequencing of the Endangered Kingdonia uniflora (Circaeasteraceae, Ranunculales) Reveals Potential Mechanisms of Evolutionary Specialization.</title>
        <authorList>
            <person name="Sun Y."/>
            <person name="Deng T."/>
            <person name="Zhang A."/>
            <person name="Moore M.J."/>
            <person name="Landis J.B."/>
            <person name="Lin N."/>
            <person name="Zhang H."/>
            <person name="Zhang X."/>
            <person name="Huang J."/>
            <person name="Zhang X."/>
            <person name="Sun H."/>
            <person name="Wang H."/>
        </authorList>
    </citation>
    <scope>NUCLEOTIDE SEQUENCE [LARGE SCALE GENOMIC DNA]</scope>
    <source>
        <strain evidence="3">TB1705</strain>
        <tissue evidence="3">Leaf</tissue>
    </source>
</reference>
<keyword evidence="4" id="KW-1185">Reference proteome</keyword>
<feature type="repeat" description="PPR" evidence="2">
    <location>
        <begin position="129"/>
        <end position="163"/>
    </location>
</feature>
<dbReference type="InterPro" id="IPR002885">
    <property type="entry name" value="PPR_rpt"/>
</dbReference>
<dbReference type="PROSITE" id="PS51375">
    <property type="entry name" value="PPR"/>
    <property type="match status" value="6"/>
</dbReference>